<dbReference type="HAMAP" id="MF_00394">
    <property type="entry name" value="NAD_Glyc3P_dehydrog"/>
    <property type="match status" value="1"/>
</dbReference>
<evidence type="ECO:0000313" key="6">
    <source>
        <dbReference type="EMBL" id="CAB4552759.1"/>
    </source>
</evidence>
<dbReference type="Gene3D" id="3.40.50.720">
    <property type="entry name" value="NAD(P)-binding Rossmann-like Domain"/>
    <property type="match status" value="1"/>
</dbReference>
<name>A0A6J6CQT8_9ZZZZ</name>
<dbReference type="InterPro" id="IPR013328">
    <property type="entry name" value="6PGD_dom2"/>
</dbReference>
<dbReference type="GO" id="GO:0046168">
    <property type="term" value="P:glycerol-3-phosphate catabolic process"/>
    <property type="evidence" value="ECO:0007669"/>
    <property type="project" value="InterPro"/>
</dbReference>
<sequence>MALTIAVMGSGSWGTAFAQILADNSQNHTVRIWGRNPDVISEINAFHINSKFHPGLMLPEKITATTNPAVALTGADVVILAVPAQTLRENLKSWGNLIPKNAIVVSLLKGFERGTHARMSEVISQELAIDESQIAVVTGPNLAGEIIKREPAAVVIACAKEENAVELQDAIATAYFRPYTSVDVIGCEVAGTIKNVMALAVGMASGLGMGDNTKATVITRGLAETTRLGVALGADPMTFAGLAGMGDLVATCSSPLSRNRSFGERLGRGLGLSQAQSETKTTAEGVSSAAAVLDLAREYGIDMPIVEAVVDVVANGMPPKEVVRRLMSRTTRSEH</sequence>
<dbReference type="PRINTS" id="PR00077">
    <property type="entry name" value="GPDHDRGNASE"/>
</dbReference>
<dbReference type="InterPro" id="IPR011128">
    <property type="entry name" value="G3P_DH_NAD-dep_N"/>
</dbReference>
<dbReference type="GO" id="GO:0005975">
    <property type="term" value="P:carbohydrate metabolic process"/>
    <property type="evidence" value="ECO:0007669"/>
    <property type="project" value="InterPro"/>
</dbReference>
<dbReference type="PANTHER" id="PTHR11728:SF1">
    <property type="entry name" value="GLYCEROL-3-PHOSPHATE DEHYDROGENASE [NAD(+)] 2, CHLOROPLASTIC"/>
    <property type="match status" value="1"/>
</dbReference>
<dbReference type="GO" id="GO:0047952">
    <property type="term" value="F:glycerol-3-phosphate dehydrogenase [NAD(P)+] activity"/>
    <property type="evidence" value="ECO:0007669"/>
    <property type="project" value="TreeGrafter"/>
</dbReference>
<dbReference type="InterPro" id="IPR008927">
    <property type="entry name" value="6-PGluconate_DH-like_C_sf"/>
</dbReference>
<evidence type="ECO:0000256" key="3">
    <source>
        <dbReference type="ARBA" id="ARBA00023027"/>
    </source>
</evidence>
<dbReference type="NCBIfam" id="NF000942">
    <property type="entry name" value="PRK00094.1-4"/>
    <property type="match status" value="1"/>
</dbReference>
<dbReference type="SUPFAM" id="SSF51735">
    <property type="entry name" value="NAD(P)-binding Rossmann-fold domains"/>
    <property type="match status" value="1"/>
</dbReference>
<organism evidence="6">
    <name type="scientific">freshwater metagenome</name>
    <dbReference type="NCBI Taxonomy" id="449393"/>
    <lineage>
        <taxon>unclassified sequences</taxon>
        <taxon>metagenomes</taxon>
        <taxon>ecological metagenomes</taxon>
    </lineage>
</organism>
<dbReference type="PROSITE" id="PS00957">
    <property type="entry name" value="NAD_G3PDH"/>
    <property type="match status" value="1"/>
</dbReference>
<dbReference type="InterPro" id="IPR006109">
    <property type="entry name" value="G3P_DH_NAD-dep_C"/>
</dbReference>
<evidence type="ECO:0000259" key="5">
    <source>
        <dbReference type="Pfam" id="PF07479"/>
    </source>
</evidence>
<dbReference type="FunFam" id="3.40.50.720:FF:000019">
    <property type="entry name" value="Glycerol-3-phosphate dehydrogenase [NAD(P)+]"/>
    <property type="match status" value="1"/>
</dbReference>
<feature type="domain" description="Glycerol-3-phosphate dehydrogenase NAD-dependent N-terminal" evidence="4">
    <location>
        <begin position="5"/>
        <end position="163"/>
    </location>
</feature>
<dbReference type="EMBL" id="CAEZSV010000081">
    <property type="protein sequence ID" value="CAB4552759.1"/>
    <property type="molecule type" value="Genomic_DNA"/>
</dbReference>
<dbReference type="PIRSF" id="PIRSF000114">
    <property type="entry name" value="Glycerol-3-P_dh"/>
    <property type="match status" value="1"/>
</dbReference>
<gene>
    <name evidence="6" type="ORF">UFOPK1506_00560</name>
</gene>
<accession>A0A6J6CQT8</accession>
<proteinExistence type="inferred from homology"/>
<dbReference type="Pfam" id="PF01210">
    <property type="entry name" value="NAD_Gly3P_dh_N"/>
    <property type="match status" value="1"/>
</dbReference>
<dbReference type="GO" id="GO:0051287">
    <property type="term" value="F:NAD binding"/>
    <property type="evidence" value="ECO:0007669"/>
    <property type="project" value="InterPro"/>
</dbReference>
<reference evidence="6" key="1">
    <citation type="submission" date="2020-05" db="EMBL/GenBank/DDBJ databases">
        <authorList>
            <person name="Chiriac C."/>
            <person name="Salcher M."/>
            <person name="Ghai R."/>
            <person name="Kavagutti S V."/>
        </authorList>
    </citation>
    <scope>NUCLEOTIDE SEQUENCE</scope>
</reference>
<dbReference type="Gene3D" id="1.10.1040.10">
    <property type="entry name" value="N-(1-d-carboxylethyl)-l-norvaline Dehydrogenase, domain 2"/>
    <property type="match status" value="1"/>
</dbReference>
<keyword evidence="3" id="KW-0520">NAD</keyword>
<protein>
    <submittedName>
        <fullName evidence="6">Unannotated protein</fullName>
    </submittedName>
</protein>
<dbReference type="InterPro" id="IPR006168">
    <property type="entry name" value="G3P_DH_NAD-dep"/>
</dbReference>
<keyword evidence="2" id="KW-0560">Oxidoreductase</keyword>
<dbReference type="NCBIfam" id="NF000940">
    <property type="entry name" value="PRK00094.1-2"/>
    <property type="match status" value="1"/>
</dbReference>
<evidence type="ECO:0000256" key="2">
    <source>
        <dbReference type="ARBA" id="ARBA00023002"/>
    </source>
</evidence>
<dbReference type="FunFam" id="1.10.1040.10:FF:000001">
    <property type="entry name" value="Glycerol-3-phosphate dehydrogenase [NAD(P)+]"/>
    <property type="match status" value="1"/>
</dbReference>
<dbReference type="GO" id="GO:0005829">
    <property type="term" value="C:cytosol"/>
    <property type="evidence" value="ECO:0007669"/>
    <property type="project" value="TreeGrafter"/>
</dbReference>
<comment type="similarity">
    <text evidence="1">Belongs to the NAD-dependent glycerol-3-phosphate dehydrogenase family.</text>
</comment>
<dbReference type="PANTHER" id="PTHR11728">
    <property type="entry name" value="GLYCEROL-3-PHOSPHATE DEHYDROGENASE"/>
    <property type="match status" value="1"/>
</dbReference>
<evidence type="ECO:0000259" key="4">
    <source>
        <dbReference type="Pfam" id="PF01210"/>
    </source>
</evidence>
<dbReference type="AlphaFoldDB" id="A0A6J6CQT8"/>
<evidence type="ECO:0000256" key="1">
    <source>
        <dbReference type="ARBA" id="ARBA00011009"/>
    </source>
</evidence>
<dbReference type="SUPFAM" id="SSF48179">
    <property type="entry name" value="6-phosphogluconate dehydrogenase C-terminal domain-like"/>
    <property type="match status" value="1"/>
</dbReference>
<dbReference type="Pfam" id="PF07479">
    <property type="entry name" value="NAD_Gly3P_dh_C"/>
    <property type="match status" value="1"/>
</dbReference>
<dbReference type="InterPro" id="IPR036291">
    <property type="entry name" value="NAD(P)-bd_dom_sf"/>
</dbReference>
<feature type="domain" description="Glycerol-3-phosphate dehydrogenase NAD-dependent C-terminal" evidence="5">
    <location>
        <begin position="183"/>
        <end position="323"/>
    </location>
</feature>